<feature type="domain" description="THIF-type NAD/FAD binding fold" evidence="1">
    <location>
        <begin position="270"/>
        <end position="411"/>
    </location>
</feature>
<dbReference type="SUPFAM" id="SSF69572">
    <property type="entry name" value="Activating enzymes of the ubiquitin-like proteins"/>
    <property type="match status" value="1"/>
</dbReference>
<dbReference type="Pfam" id="PF00899">
    <property type="entry name" value="ThiF"/>
    <property type="match status" value="1"/>
</dbReference>
<protein>
    <submittedName>
        <fullName evidence="2">Molybdopterin/thiamine biosynthesis adenylyltransferase</fullName>
    </submittedName>
</protein>
<dbReference type="PANTHER" id="PTHR43267">
    <property type="entry name" value="TRNA THREONYLCARBAMOYLADENOSINE DEHYDRATASE"/>
    <property type="match status" value="1"/>
</dbReference>
<comment type="caution">
    <text evidence="2">The sequence shown here is derived from an EMBL/GenBank/DDBJ whole genome shotgun (WGS) entry which is preliminary data.</text>
</comment>
<accession>A0A7W8TS33</accession>
<dbReference type="InterPro" id="IPR045886">
    <property type="entry name" value="ThiF/MoeB/HesA"/>
</dbReference>
<dbReference type="GO" id="GO:0061504">
    <property type="term" value="P:cyclic threonylcarbamoyladenosine biosynthetic process"/>
    <property type="evidence" value="ECO:0007669"/>
    <property type="project" value="TreeGrafter"/>
</dbReference>
<dbReference type="GO" id="GO:0016779">
    <property type="term" value="F:nucleotidyltransferase activity"/>
    <property type="evidence" value="ECO:0007669"/>
    <property type="project" value="UniProtKB-KW"/>
</dbReference>
<evidence type="ECO:0000313" key="3">
    <source>
        <dbReference type="Proteomes" id="UP000580797"/>
    </source>
</evidence>
<dbReference type="AlphaFoldDB" id="A0A7W8TS33"/>
<dbReference type="GO" id="GO:0033014">
    <property type="term" value="P:tetrapyrrole biosynthetic process"/>
    <property type="evidence" value="ECO:0007669"/>
    <property type="project" value="InterPro"/>
</dbReference>
<dbReference type="PANTHER" id="PTHR43267:SF1">
    <property type="entry name" value="TRNA THREONYLCARBAMOYLADENOSINE DEHYDRATASE"/>
    <property type="match status" value="1"/>
</dbReference>
<dbReference type="Proteomes" id="UP000580797">
    <property type="component" value="Unassembled WGS sequence"/>
</dbReference>
<dbReference type="RefSeq" id="WP_183663481.1">
    <property type="nucleotide sequence ID" value="NZ_BAAARH010000006.1"/>
</dbReference>
<dbReference type="GO" id="GO:0004418">
    <property type="term" value="F:hydroxymethylbilane synthase activity"/>
    <property type="evidence" value="ECO:0007669"/>
    <property type="project" value="InterPro"/>
</dbReference>
<keyword evidence="2" id="KW-0548">Nucleotidyltransferase</keyword>
<gene>
    <name evidence="2" type="ORF">HD598_000420</name>
</gene>
<proteinExistence type="predicted"/>
<reference evidence="2 3" key="1">
    <citation type="submission" date="2020-08" db="EMBL/GenBank/DDBJ databases">
        <title>Sequencing the genomes of 1000 actinobacteria strains.</title>
        <authorList>
            <person name="Klenk H.-P."/>
        </authorList>
    </citation>
    <scope>NUCLEOTIDE SEQUENCE [LARGE SCALE GENOMIC DNA]</scope>
    <source>
        <strain evidence="2 3">DSM 105783</strain>
    </source>
</reference>
<dbReference type="Gene3D" id="3.40.50.720">
    <property type="entry name" value="NAD(P)-binding Rossmann-like Domain"/>
    <property type="match status" value="1"/>
</dbReference>
<sequence length="488" mass="52841">MSLTEYDDYVAYSRQHFEEGLIRGGFTESDAGWRGPISHSGRATEVLITLRSRFPFQPPRVVPTELDLVPWSWHRELNGSLCLIAEDDHDGLWWTEASEFVEHITAWFEQADAGWPDDRPDLDLDRYFDPSEDARVYLYDDLAQHRNGFVRFRPAKNDVMRIGTGTRPAKASKHSKDRFGYVADLGEVAAPPRTWEDISALIDPAVDLDRRIRDHAVAVLVLIYRRGAHDGAIALDVWPTTAGGIAVRRLRSGADTNAAREARAGILAPALRDHRVAIVGVGALGSFVADTLVRSGVRHLTLVDTDVVMPGNLVRHLVGPEAVGLTKGKAVKDHLVARADIQGSDIQVIDDNISSGDAAVELLQNHDLVVNATADFATTALLHVAAKSLGARVLSAAFQNDGATYRIDVLPPLDGATPHPPSALNAERSTAEVFEAGCGSPISPTPPYAVIEAAAVTVRHALGLLTNSPLHPAGEVRTIATSPQGDEL</sequence>
<keyword evidence="2" id="KW-0808">Transferase</keyword>
<dbReference type="GO" id="GO:0061503">
    <property type="term" value="F:tRNA threonylcarbamoyladenosine dehydratase"/>
    <property type="evidence" value="ECO:0007669"/>
    <property type="project" value="TreeGrafter"/>
</dbReference>
<dbReference type="PROSITE" id="PS00533">
    <property type="entry name" value="PORPHOBILINOGEN_DEAM"/>
    <property type="match status" value="1"/>
</dbReference>
<dbReference type="EMBL" id="JACHDR010000001">
    <property type="protein sequence ID" value="MBB5511733.1"/>
    <property type="molecule type" value="Genomic_DNA"/>
</dbReference>
<dbReference type="InterPro" id="IPR022419">
    <property type="entry name" value="Porphobilin_deaminase_cofac_BS"/>
</dbReference>
<dbReference type="InterPro" id="IPR000594">
    <property type="entry name" value="ThiF_NAD_FAD-bd"/>
</dbReference>
<dbReference type="InterPro" id="IPR035985">
    <property type="entry name" value="Ubiquitin-activating_enz"/>
</dbReference>
<evidence type="ECO:0000313" key="2">
    <source>
        <dbReference type="EMBL" id="MBB5511733.1"/>
    </source>
</evidence>
<name>A0A7W8TS33_9MICC</name>
<organism evidence="2 3">
    <name type="scientific">Neomicrococcus aestuarii</name>
    <dbReference type="NCBI Taxonomy" id="556325"/>
    <lineage>
        <taxon>Bacteria</taxon>
        <taxon>Bacillati</taxon>
        <taxon>Actinomycetota</taxon>
        <taxon>Actinomycetes</taxon>
        <taxon>Micrococcales</taxon>
        <taxon>Micrococcaceae</taxon>
        <taxon>Neomicrococcus</taxon>
    </lineage>
</organism>
<evidence type="ECO:0000259" key="1">
    <source>
        <dbReference type="Pfam" id="PF00899"/>
    </source>
</evidence>
<dbReference type="GO" id="GO:0008641">
    <property type="term" value="F:ubiquitin-like modifier activating enzyme activity"/>
    <property type="evidence" value="ECO:0007669"/>
    <property type="project" value="InterPro"/>
</dbReference>
<dbReference type="CDD" id="cd01483">
    <property type="entry name" value="E1_enzyme_family"/>
    <property type="match status" value="1"/>
</dbReference>